<evidence type="ECO:0000313" key="1">
    <source>
        <dbReference type="EMBL" id="KAJ7973335.1"/>
    </source>
</evidence>
<evidence type="ECO:0000313" key="2">
    <source>
        <dbReference type="Proteomes" id="UP001163823"/>
    </source>
</evidence>
<organism evidence="1 2">
    <name type="scientific">Quillaja saponaria</name>
    <name type="common">Soap bark tree</name>
    <dbReference type="NCBI Taxonomy" id="32244"/>
    <lineage>
        <taxon>Eukaryota</taxon>
        <taxon>Viridiplantae</taxon>
        <taxon>Streptophyta</taxon>
        <taxon>Embryophyta</taxon>
        <taxon>Tracheophyta</taxon>
        <taxon>Spermatophyta</taxon>
        <taxon>Magnoliopsida</taxon>
        <taxon>eudicotyledons</taxon>
        <taxon>Gunneridae</taxon>
        <taxon>Pentapetalae</taxon>
        <taxon>rosids</taxon>
        <taxon>fabids</taxon>
        <taxon>Fabales</taxon>
        <taxon>Quillajaceae</taxon>
        <taxon>Quillaja</taxon>
    </lineage>
</organism>
<dbReference type="EMBL" id="JARAOO010000004">
    <property type="protein sequence ID" value="KAJ7973335.1"/>
    <property type="molecule type" value="Genomic_DNA"/>
</dbReference>
<comment type="caution">
    <text evidence="1">The sequence shown here is derived from an EMBL/GenBank/DDBJ whole genome shotgun (WGS) entry which is preliminary data.</text>
</comment>
<protein>
    <submittedName>
        <fullName evidence="1">Tafazzin family protein</fullName>
    </submittedName>
</protein>
<reference evidence="1" key="1">
    <citation type="journal article" date="2023" name="Science">
        <title>Elucidation of the pathway for biosynthesis of saponin adjuvants from the soapbark tree.</title>
        <authorList>
            <person name="Reed J."/>
            <person name="Orme A."/>
            <person name="El-Demerdash A."/>
            <person name="Owen C."/>
            <person name="Martin L.B.B."/>
            <person name="Misra R.C."/>
            <person name="Kikuchi S."/>
            <person name="Rejzek M."/>
            <person name="Martin A.C."/>
            <person name="Harkess A."/>
            <person name="Leebens-Mack J."/>
            <person name="Louveau T."/>
            <person name="Stephenson M.J."/>
            <person name="Osbourn A."/>
        </authorList>
    </citation>
    <scope>NUCLEOTIDE SEQUENCE</scope>
    <source>
        <strain evidence="1">S10</strain>
    </source>
</reference>
<accession>A0AAD7Q1V3</accession>
<keyword evidence="2" id="KW-1185">Reference proteome</keyword>
<dbReference type="Proteomes" id="UP001163823">
    <property type="component" value="Chromosome 4"/>
</dbReference>
<dbReference type="AlphaFoldDB" id="A0AAD7Q1V3"/>
<sequence length="164" mass="18747">MGFIRRLILDADSIPMVVPFVLTGMQEIMPVGASIPRIGKTKQHNEYQEENYMMQLLQGSMVDWELLGIESYLSVEDDSKPRQEILMPPIPDLPSTIAYQWLSENGFLIKDLGLYGPELLSFAARGLFMKRRAKEIYVDSWEGGPLMAWKQCLEANVLGQWNFC</sequence>
<name>A0AAD7Q1V3_QUISA</name>
<proteinExistence type="predicted"/>
<gene>
    <name evidence="1" type="ORF">O6P43_011090</name>
</gene>
<dbReference type="KEGG" id="qsa:O6P43_011090"/>